<proteinExistence type="predicted"/>
<reference evidence="1" key="1">
    <citation type="submission" date="2023-04" db="EMBL/GenBank/DDBJ databases">
        <authorList>
            <consortium name="ELIXIR-Norway"/>
        </authorList>
    </citation>
    <scope>NUCLEOTIDE SEQUENCE [LARGE SCALE GENOMIC DNA]</scope>
</reference>
<keyword evidence="2" id="KW-1185">Reference proteome</keyword>
<evidence type="ECO:0000313" key="1">
    <source>
        <dbReference type="EMBL" id="CAI9178249.1"/>
    </source>
</evidence>
<dbReference type="Proteomes" id="UP001176941">
    <property type="component" value="Chromosome 7"/>
</dbReference>
<name>A0ABN8ZWZ3_RANTA</name>
<evidence type="ECO:0000313" key="2">
    <source>
        <dbReference type="Proteomes" id="UP001176941"/>
    </source>
</evidence>
<organism evidence="1 2">
    <name type="scientific">Rangifer tarandus platyrhynchus</name>
    <name type="common">Svalbard reindeer</name>
    <dbReference type="NCBI Taxonomy" id="3082113"/>
    <lineage>
        <taxon>Eukaryota</taxon>
        <taxon>Metazoa</taxon>
        <taxon>Chordata</taxon>
        <taxon>Craniata</taxon>
        <taxon>Vertebrata</taxon>
        <taxon>Euteleostomi</taxon>
        <taxon>Mammalia</taxon>
        <taxon>Eutheria</taxon>
        <taxon>Laurasiatheria</taxon>
        <taxon>Artiodactyla</taxon>
        <taxon>Ruminantia</taxon>
        <taxon>Pecora</taxon>
        <taxon>Cervidae</taxon>
        <taxon>Odocoileinae</taxon>
        <taxon>Rangifer</taxon>
    </lineage>
</organism>
<dbReference type="EMBL" id="OX459943">
    <property type="protein sequence ID" value="CAI9178249.1"/>
    <property type="molecule type" value="Genomic_DNA"/>
</dbReference>
<accession>A0ABN8ZWZ3</accession>
<gene>
    <name evidence="1" type="ORF">MRATA1EN1_LOCUS27211</name>
</gene>
<protein>
    <submittedName>
        <fullName evidence="1">Uncharacterized protein</fullName>
    </submittedName>
</protein>
<sequence>MTKVPCRVDNEPKPGPRGVSWTLKRAAFKRCREKVHVSSRVWKILTAPTSVSQSMVWPSRNWPHWDLQMTAAVRRRGTEEVRGVVTWPHEAGRISPRSSTGQRETAAPRLRAARGKFLYIVSHPLPWLAPAFPLQPLLLPSCSLPGVVTLKCFLDSSRLWLLALRGSGASVITIAGPEVTEGFAKTIAPGPAYSGRQRSLACPERDVTDVYREGGPRQLSLP</sequence>